<comment type="subcellular location">
    <subcellularLocation>
        <location evidence="1">Membrane</location>
        <topology evidence="1">Multi-pass membrane protein</topology>
    </subcellularLocation>
</comment>
<accession>A0A4P9Y088</accession>
<keyword evidence="4 6" id="KW-0472">Membrane</keyword>
<proteinExistence type="predicted"/>
<feature type="region of interest" description="Disordered" evidence="5">
    <location>
        <begin position="234"/>
        <end position="276"/>
    </location>
</feature>
<dbReference type="PANTHER" id="PTHR21576">
    <property type="entry name" value="UNCHARACTERIZED NODULIN-LIKE PROTEIN"/>
    <property type="match status" value="1"/>
</dbReference>
<evidence type="ECO:0000256" key="4">
    <source>
        <dbReference type="ARBA" id="ARBA00023136"/>
    </source>
</evidence>
<evidence type="ECO:0000256" key="1">
    <source>
        <dbReference type="ARBA" id="ARBA00004141"/>
    </source>
</evidence>
<dbReference type="GO" id="GO:0022857">
    <property type="term" value="F:transmembrane transporter activity"/>
    <property type="evidence" value="ECO:0007669"/>
    <property type="project" value="InterPro"/>
</dbReference>
<reference evidence="8" key="1">
    <citation type="journal article" date="2018" name="Nat. Microbiol.">
        <title>Leveraging single-cell genomics to expand the fungal tree of life.</title>
        <authorList>
            <person name="Ahrendt S.R."/>
            <person name="Quandt C.A."/>
            <person name="Ciobanu D."/>
            <person name="Clum A."/>
            <person name="Salamov A."/>
            <person name="Andreopoulos B."/>
            <person name="Cheng J.F."/>
            <person name="Woyke T."/>
            <person name="Pelin A."/>
            <person name="Henrissat B."/>
            <person name="Reynolds N.K."/>
            <person name="Benny G.L."/>
            <person name="Smith M.E."/>
            <person name="James T.Y."/>
            <person name="Grigoriev I.V."/>
        </authorList>
    </citation>
    <scope>NUCLEOTIDE SEQUENCE [LARGE SCALE GENOMIC DNA]</scope>
    <source>
        <strain evidence="8">RSA 1356</strain>
    </source>
</reference>
<keyword evidence="3 6" id="KW-1133">Transmembrane helix</keyword>
<dbReference type="OrthoDB" id="410267at2759"/>
<evidence type="ECO:0000313" key="8">
    <source>
        <dbReference type="Proteomes" id="UP000271241"/>
    </source>
</evidence>
<dbReference type="AlphaFoldDB" id="A0A4P9Y088"/>
<evidence type="ECO:0000256" key="3">
    <source>
        <dbReference type="ARBA" id="ARBA00022989"/>
    </source>
</evidence>
<feature type="transmembrane region" description="Helical" evidence="6">
    <location>
        <begin position="78"/>
        <end position="105"/>
    </location>
</feature>
<dbReference type="Gene3D" id="1.20.1250.20">
    <property type="entry name" value="MFS general substrate transporter like domains"/>
    <property type="match status" value="2"/>
</dbReference>
<keyword evidence="8" id="KW-1185">Reference proteome</keyword>
<feature type="transmembrane region" description="Helical" evidence="6">
    <location>
        <begin position="52"/>
        <end position="72"/>
    </location>
</feature>
<feature type="transmembrane region" description="Helical" evidence="6">
    <location>
        <begin position="434"/>
        <end position="455"/>
    </location>
</feature>
<feature type="transmembrane region" description="Helical" evidence="6">
    <location>
        <begin position="20"/>
        <end position="40"/>
    </location>
</feature>
<dbReference type="EMBL" id="KZ992425">
    <property type="protein sequence ID" value="RKP11170.1"/>
    <property type="molecule type" value="Genomic_DNA"/>
</dbReference>
<dbReference type="Proteomes" id="UP000271241">
    <property type="component" value="Unassembled WGS sequence"/>
</dbReference>
<dbReference type="STRING" id="78915.A0A4P9Y088"/>
<dbReference type="Pfam" id="PF07690">
    <property type="entry name" value="MFS_1"/>
    <property type="match status" value="1"/>
</dbReference>
<feature type="compositionally biased region" description="Polar residues" evidence="5">
    <location>
        <begin position="249"/>
        <end position="263"/>
    </location>
</feature>
<sequence>MFVFPMLGSDIAQRLGYSMVQLSSLAASGNLGMSIAEPLASISTSHFGVKRTVQVGVLLQFIGYFGLAQMYIGNITISSYWLAAAFFFSLNASPMTIMSAVYITVCSNASEETRGKMISLFITIASLSTALYVGIRSLMGYIGGGTVDTGAFLLVLTTVSIVTVGIASFGILEPSAEEYVPVENLERNTDEDSQYAKHGERTVNNVDTHHTHEDAAILSMERHKNEEYHVLLESAKSDGTRPAVEDTLVSDTQRNDNSGYGSLSVSCDDDDVSSTNLAGREDTSVGALLHTKAFWYMCLIRFLVYGGAVMYTNNVGSIARSLILGRNPHASEEELQYIVNLHAMTQSMATFVGSLASGAAADFMQSKGPIGSNWLFIGSMLLQIVSQFSMCTINSAYILLIVTASSSVAFCMFGNIYYIAAYDLWPGSNFGRNMGITSIASIAGTQLFTMAFGVIYDGNASEGCSGNACYRDAFFMGGLVYVVALLFVISLVRHLVAKAR</sequence>
<dbReference type="GO" id="GO:0016020">
    <property type="term" value="C:membrane"/>
    <property type="evidence" value="ECO:0007669"/>
    <property type="project" value="UniProtKB-SubCell"/>
</dbReference>
<name>A0A4P9Y088_9FUNG</name>
<evidence type="ECO:0000313" key="7">
    <source>
        <dbReference type="EMBL" id="RKP11170.1"/>
    </source>
</evidence>
<organism evidence="7 8">
    <name type="scientific">Thamnocephalis sphaerospora</name>
    <dbReference type="NCBI Taxonomy" id="78915"/>
    <lineage>
        <taxon>Eukaryota</taxon>
        <taxon>Fungi</taxon>
        <taxon>Fungi incertae sedis</taxon>
        <taxon>Zoopagomycota</taxon>
        <taxon>Zoopagomycotina</taxon>
        <taxon>Zoopagomycetes</taxon>
        <taxon>Zoopagales</taxon>
        <taxon>Sigmoideomycetaceae</taxon>
        <taxon>Thamnocephalis</taxon>
    </lineage>
</organism>
<evidence type="ECO:0000256" key="6">
    <source>
        <dbReference type="SAM" id="Phobius"/>
    </source>
</evidence>
<dbReference type="PANTHER" id="PTHR21576:SF158">
    <property type="entry name" value="RIBOSOMAL RNA-PROCESSING PROTEIN 12-LIKE CONSERVED DOMAIN-CONTAINING PROTEIN"/>
    <property type="match status" value="1"/>
</dbReference>
<feature type="transmembrane region" description="Helical" evidence="6">
    <location>
        <begin position="475"/>
        <end position="496"/>
    </location>
</feature>
<dbReference type="InterPro" id="IPR036259">
    <property type="entry name" value="MFS_trans_sf"/>
</dbReference>
<feature type="transmembrane region" description="Helical" evidence="6">
    <location>
        <begin position="151"/>
        <end position="172"/>
    </location>
</feature>
<evidence type="ECO:0000256" key="2">
    <source>
        <dbReference type="ARBA" id="ARBA00022692"/>
    </source>
</evidence>
<gene>
    <name evidence="7" type="ORF">THASP1DRAFT_27087</name>
</gene>
<dbReference type="InterPro" id="IPR011701">
    <property type="entry name" value="MFS"/>
</dbReference>
<feature type="transmembrane region" description="Helical" evidence="6">
    <location>
        <begin position="396"/>
        <end position="422"/>
    </location>
</feature>
<dbReference type="SUPFAM" id="SSF103473">
    <property type="entry name" value="MFS general substrate transporter"/>
    <property type="match status" value="1"/>
</dbReference>
<evidence type="ECO:0000256" key="5">
    <source>
        <dbReference type="SAM" id="MobiDB-lite"/>
    </source>
</evidence>
<protein>
    <submittedName>
        <fullName evidence="7">Major facilitator superfamily domain-containing protein</fullName>
    </submittedName>
</protein>
<feature type="transmembrane region" description="Helical" evidence="6">
    <location>
        <begin position="117"/>
        <end position="139"/>
    </location>
</feature>
<keyword evidence="2 6" id="KW-0812">Transmembrane</keyword>